<organism evidence="2 3">
    <name type="scientific">Trichonephila clavipes</name>
    <name type="common">Golden silk orbweaver</name>
    <name type="synonym">Nephila clavipes</name>
    <dbReference type="NCBI Taxonomy" id="2585209"/>
    <lineage>
        <taxon>Eukaryota</taxon>
        <taxon>Metazoa</taxon>
        <taxon>Ecdysozoa</taxon>
        <taxon>Arthropoda</taxon>
        <taxon>Chelicerata</taxon>
        <taxon>Arachnida</taxon>
        <taxon>Araneae</taxon>
        <taxon>Araneomorphae</taxon>
        <taxon>Entelegynae</taxon>
        <taxon>Araneoidea</taxon>
        <taxon>Nephilidae</taxon>
        <taxon>Trichonephila</taxon>
    </lineage>
</organism>
<proteinExistence type="predicted"/>
<evidence type="ECO:0000256" key="1">
    <source>
        <dbReference type="SAM" id="MobiDB-lite"/>
    </source>
</evidence>
<dbReference type="Proteomes" id="UP000887159">
    <property type="component" value="Unassembled WGS sequence"/>
</dbReference>
<evidence type="ECO:0000313" key="2">
    <source>
        <dbReference type="EMBL" id="GFY16318.1"/>
    </source>
</evidence>
<reference evidence="2" key="1">
    <citation type="submission" date="2020-08" db="EMBL/GenBank/DDBJ databases">
        <title>Multicomponent nature underlies the extraordinary mechanical properties of spider dragline silk.</title>
        <authorList>
            <person name="Kono N."/>
            <person name="Nakamura H."/>
            <person name="Mori M."/>
            <person name="Yoshida Y."/>
            <person name="Ohtoshi R."/>
            <person name="Malay A.D."/>
            <person name="Moran D.A.P."/>
            <person name="Tomita M."/>
            <person name="Numata K."/>
            <person name="Arakawa K."/>
        </authorList>
    </citation>
    <scope>NUCLEOTIDE SEQUENCE</scope>
</reference>
<accession>A0A8X6SRI1</accession>
<dbReference type="EMBL" id="BMAU01021338">
    <property type="protein sequence ID" value="GFY16318.1"/>
    <property type="molecule type" value="Genomic_DNA"/>
</dbReference>
<name>A0A8X6SRI1_TRICX</name>
<sequence>MSTLNDYPKISQSLKSSSTNNIKILDRLIFGENGDRKNRSRLREFSGFPTDFNVEETKTKIIKEFTLKELIAVCNLLHLELTTELESCCDIILTHLCDLTLFKSTVLNSGNESDLELNEKSPPENGHSQPITSDSAKDIFRLYQITNPIHQIIFVKKCLKGPAENLIRSIRGITNWSQMKEHLLNEFSDRVNSAQLHNMMQARRLKPTETLQEYFLIMRDLAHKGIGRDRVESKGYFKKFITIQNTALPAKIHVVNDETIPLDAIIGIDFLQQTKFTFGRDGIRIFRDVDECKNDDVLVNLANLFDEQQCKLDLPRISNSKIRNDVEQLVSSYKPKKNLRY</sequence>
<keyword evidence="3" id="KW-1185">Reference proteome</keyword>
<evidence type="ECO:0000313" key="3">
    <source>
        <dbReference type="Proteomes" id="UP000887159"/>
    </source>
</evidence>
<protein>
    <submittedName>
        <fullName evidence="2">Retrovirus-related Pol polyprotein from transposon gypsy</fullName>
    </submittedName>
</protein>
<dbReference type="AlphaFoldDB" id="A0A8X6SRI1"/>
<feature type="region of interest" description="Disordered" evidence="1">
    <location>
        <begin position="113"/>
        <end position="132"/>
    </location>
</feature>
<comment type="caution">
    <text evidence="2">The sequence shown here is derived from an EMBL/GenBank/DDBJ whole genome shotgun (WGS) entry which is preliminary data.</text>
</comment>
<gene>
    <name evidence="2" type="primary">pol_2472</name>
    <name evidence="2" type="ORF">TNCV_2349631</name>
</gene>